<keyword evidence="4" id="KW-1003">Cell membrane</keyword>
<dbReference type="InterPro" id="IPR050388">
    <property type="entry name" value="ABC_Ni/Peptide_Import"/>
</dbReference>
<dbReference type="Pfam" id="PF00005">
    <property type="entry name" value="ABC_tran"/>
    <property type="match status" value="1"/>
</dbReference>
<dbReference type="PANTHER" id="PTHR43297">
    <property type="entry name" value="OLIGOPEPTIDE TRANSPORT ATP-BINDING PROTEIN APPD"/>
    <property type="match status" value="1"/>
</dbReference>
<dbReference type="PROSITE" id="PS00211">
    <property type="entry name" value="ABC_TRANSPORTER_1"/>
    <property type="match status" value="1"/>
</dbReference>
<feature type="compositionally biased region" description="Pro residues" evidence="8">
    <location>
        <begin position="275"/>
        <end position="290"/>
    </location>
</feature>
<dbReference type="InterPro" id="IPR013563">
    <property type="entry name" value="Oligopep_ABC_C"/>
</dbReference>
<evidence type="ECO:0000256" key="1">
    <source>
        <dbReference type="ARBA" id="ARBA00004202"/>
    </source>
</evidence>
<accession>A0A2S1Z5R3</accession>
<evidence type="ECO:0000313" key="11">
    <source>
        <dbReference type="EMBL" id="GBP98737.1"/>
    </source>
</evidence>
<reference evidence="10 12" key="1">
    <citation type="submission" date="2018-05" db="EMBL/GenBank/DDBJ databases">
        <title>Complete genome sequence of the Type Strain of Streptomyces spongiicola HNM0071, the producer of staurosporine.</title>
        <authorList>
            <person name="Zhou S."/>
            <person name="Huang X."/>
        </authorList>
    </citation>
    <scope>NUCLEOTIDE SEQUENCE [LARGE SCALE GENOMIC DNA]</scope>
    <source>
        <strain evidence="10 12">HNM0071</strain>
    </source>
</reference>
<feature type="domain" description="ABC transporter" evidence="9">
    <location>
        <begin position="14"/>
        <end position="264"/>
    </location>
</feature>
<keyword evidence="3" id="KW-0813">Transport</keyword>
<name>A0A2S1Z5R3_9ACTN</name>
<dbReference type="OrthoDB" id="3508321at2"/>
<dbReference type="GO" id="GO:0015833">
    <property type="term" value="P:peptide transport"/>
    <property type="evidence" value="ECO:0007669"/>
    <property type="project" value="InterPro"/>
</dbReference>
<protein>
    <submittedName>
        <fullName evidence="11">Dipeptide/oligopeptide/nickel ABC transporter ATP-binding protein</fullName>
    </submittedName>
</protein>
<dbReference type="EMBL" id="BGZL01000001">
    <property type="protein sequence ID" value="GBP98737.1"/>
    <property type="molecule type" value="Genomic_DNA"/>
</dbReference>
<gene>
    <name evidence="10" type="ORF">DDQ41_25520</name>
    <name evidence="11" type="ORF">SSP531S_01290</name>
</gene>
<evidence type="ECO:0000256" key="6">
    <source>
        <dbReference type="ARBA" id="ARBA00022840"/>
    </source>
</evidence>
<dbReference type="InterPro" id="IPR017871">
    <property type="entry name" value="ABC_transporter-like_CS"/>
</dbReference>
<evidence type="ECO:0000256" key="8">
    <source>
        <dbReference type="SAM" id="MobiDB-lite"/>
    </source>
</evidence>
<evidence type="ECO:0000259" key="9">
    <source>
        <dbReference type="PROSITE" id="PS50893"/>
    </source>
</evidence>
<sequence length="341" mass="37074">MTVPDPVDRPLLSVRGLTVARRGLPAARLVDGVSFDLRRGEALGLAGESGCGKTTTALALLGLLPDGLVRAGGEMHLDTEHGPRPLHTLSGRGMRAVRWRRISMAFQGAMNALDPVMRVGDQIREAIRLHRPELDRTAADTRVGTLFEQVRLDPRRARAYPHEFSGGQRQRLMIALALACDPDLIIGDEPTTALDVITQRQILDLLDELRRELGLSVLLITHDLSVLAETCDRIAVMYAGRIVETGSVDEVYRDPRHPYTRRLLASFPAVGGPRELPPPIPGSPPDPAAPEPGCAFAPRCDRADDVCRTSPPAARTAPDGTRTARCHLLPWPATSTPEPAR</sequence>
<feature type="region of interest" description="Disordered" evidence="8">
    <location>
        <begin position="270"/>
        <end position="295"/>
    </location>
</feature>
<dbReference type="GO" id="GO:0005524">
    <property type="term" value="F:ATP binding"/>
    <property type="evidence" value="ECO:0007669"/>
    <property type="project" value="UniProtKB-KW"/>
</dbReference>
<dbReference type="PROSITE" id="PS50893">
    <property type="entry name" value="ABC_TRANSPORTER_2"/>
    <property type="match status" value="1"/>
</dbReference>
<keyword evidence="7" id="KW-0472">Membrane</keyword>
<reference evidence="11 13" key="2">
    <citation type="submission" date="2018-07" db="EMBL/GenBank/DDBJ databases">
        <title>Whole Genome Shotgun Sequence of Streptomyces spongiicola strain 531S.</title>
        <authorList>
            <person name="Dohra H."/>
            <person name="Kodani S."/>
        </authorList>
    </citation>
    <scope>NUCLEOTIDE SEQUENCE [LARGE SCALE GENOMIC DNA]</scope>
    <source>
        <strain evidence="11 13">531S</strain>
    </source>
</reference>
<feature type="region of interest" description="Disordered" evidence="8">
    <location>
        <begin position="307"/>
        <end position="341"/>
    </location>
</feature>
<dbReference type="NCBIfam" id="TIGR01727">
    <property type="entry name" value="oligo_HPY"/>
    <property type="match status" value="1"/>
</dbReference>
<evidence type="ECO:0000256" key="5">
    <source>
        <dbReference type="ARBA" id="ARBA00022741"/>
    </source>
</evidence>
<dbReference type="InterPro" id="IPR003439">
    <property type="entry name" value="ABC_transporter-like_ATP-bd"/>
</dbReference>
<organism evidence="11 13">
    <name type="scientific">Streptomyces spongiicola</name>
    <dbReference type="NCBI Taxonomy" id="1690221"/>
    <lineage>
        <taxon>Bacteria</taxon>
        <taxon>Bacillati</taxon>
        <taxon>Actinomycetota</taxon>
        <taxon>Actinomycetes</taxon>
        <taxon>Kitasatosporales</taxon>
        <taxon>Streptomycetaceae</taxon>
        <taxon>Streptomyces</taxon>
    </lineage>
</organism>
<comment type="similarity">
    <text evidence="2">Belongs to the ABC transporter superfamily.</text>
</comment>
<evidence type="ECO:0000313" key="10">
    <source>
        <dbReference type="EMBL" id="AWK11714.1"/>
    </source>
</evidence>
<evidence type="ECO:0000256" key="7">
    <source>
        <dbReference type="ARBA" id="ARBA00023136"/>
    </source>
</evidence>
<dbReference type="FunFam" id="3.40.50.300:FF:000016">
    <property type="entry name" value="Oligopeptide ABC transporter ATP-binding component"/>
    <property type="match status" value="1"/>
</dbReference>
<dbReference type="SMART" id="SM00382">
    <property type="entry name" value="AAA"/>
    <property type="match status" value="1"/>
</dbReference>
<keyword evidence="5" id="KW-0547">Nucleotide-binding</keyword>
<dbReference type="Gene3D" id="3.40.50.300">
    <property type="entry name" value="P-loop containing nucleotide triphosphate hydrolases"/>
    <property type="match status" value="1"/>
</dbReference>
<dbReference type="Pfam" id="PF08352">
    <property type="entry name" value="oligo_HPY"/>
    <property type="match status" value="1"/>
</dbReference>
<dbReference type="EMBL" id="CP029254">
    <property type="protein sequence ID" value="AWK11714.1"/>
    <property type="molecule type" value="Genomic_DNA"/>
</dbReference>
<dbReference type="InterPro" id="IPR003593">
    <property type="entry name" value="AAA+_ATPase"/>
</dbReference>
<comment type="subcellular location">
    <subcellularLocation>
        <location evidence="1">Cell membrane</location>
        <topology evidence="1">Peripheral membrane protein</topology>
    </subcellularLocation>
</comment>
<evidence type="ECO:0000256" key="3">
    <source>
        <dbReference type="ARBA" id="ARBA00022448"/>
    </source>
</evidence>
<dbReference type="InterPro" id="IPR027417">
    <property type="entry name" value="P-loop_NTPase"/>
</dbReference>
<evidence type="ECO:0000256" key="4">
    <source>
        <dbReference type="ARBA" id="ARBA00022475"/>
    </source>
</evidence>
<dbReference type="GO" id="GO:0016887">
    <property type="term" value="F:ATP hydrolysis activity"/>
    <property type="evidence" value="ECO:0007669"/>
    <property type="project" value="InterPro"/>
</dbReference>
<dbReference type="KEGG" id="sspo:DDQ41_25520"/>
<evidence type="ECO:0000313" key="13">
    <source>
        <dbReference type="Proteomes" id="UP000265354"/>
    </source>
</evidence>
<dbReference type="SUPFAM" id="SSF52540">
    <property type="entry name" value="P-loop containing nucleoside triphosphate hydrolases"/>
    <property type="match status" value="1"/>
</dbReference>
<dbReference type="CDD" id="cd03257">
    <property type="entry name" value="ABC_NikE_OppD_transporters"/>
    <property type="match status" value="1"/>
</dbReference>
<keyword evidence="6 11" id="KW-0067">ATP-binding</keyword>
<evidence type="ECO:0000256" key="2">
    <source>
        <dbReference type="ARBA" id="ARBA00005417"/>
    </source>
</evidence>
<dbReference type="AlphaFoldDB" id="A0A2S1Z5R3"/>
<dbReference type="Proteomes" id="UP000265354">
    <property type="component" value="Unassembled WGS sequence"/>
</dbReference>
<dbReference type="PANTHER" id="PTHR43297:SF2">
    <property type="entry name" value="DIPEPTIDE TRANSPORT ATP-BINDING PROTEIN DPPD"/>
    <property type="match status" value="1"/>
</dbReference>
<dbReference type="RefSeq" id="WP_109296551.1">
    <property type="nucleotide sequence ID" value="NZ_BGZL01000001.1"/>
</dbReference>
<evidence type="ECO:0000313" key="12">
    <source>
        <dbReference type="Proteomes" id="UP000245051"/>
    </source>
</evidence>
<dbReference type="GO" id="GO:0005886">
    <property type="term" value="C:plasma membrane"/>
    <property type="evidence" value="ECO:0007669"/>
    <property type="project" value="UniProtKB-SubCell"/>
</dbReference>
<keyword evidence="12" id="KW-1185">Reference proteome</keyword>
<dbReference type="Proteomes" id="UP000245051">
    <property type="component" value="Chromosome"/>
</dbReference>
<proteinExistence type="inferred from homology"/>